<proteinExistence type="predicted"/>
<dbReference type="PROSITE" id="PS51257">
    <property type="entry name" value="PROKAR_LIPOPROTEIN"/>
    <property type="match status" value="1"/>
</dbReference>
<keyword evidence="1" id="KW-0175">Coiled coil</keyword>
<keyword evidence="3" id="KW-1185">Reference proteome</keyword>
<evidence type="ECO:0000313" key="2">
    <source>
        <dbReference type="EMBL" id="EAR13742.1"/>
    </source>
</evidence>
<evidence type="ECO:0000256" key="1">
    <source>
        <dbReference type="SAM" id="Coils"/>
    </source>
</evidence>
<feature type="coiled-coil region" evidence="1">
    <location>
        <begin position="20"/>
        <end position="47"/>
    </location>
</feature>
<dbReference type="AlphaFoldDB" id="A4BXQ1"/>
<dbReference type="EMBL" id="AAOG01000001">
    <property type="protein sequence ID" value="EAR13742.1"/>
    <property type="molecule type" value="Genomic_DNA"/>
</dbReference>
<evidence type="ECO:0000313" key="3">
    <source>
        <dbReference type="Proteomes" id="UP000003053"/>
    </source>
</evidence>
<reference evidence="2 3" key="1">
    <citation type="submission" date="2006-02" db="EMBL/GenBank/DDBJ databases">
        <authorList>
            <person name="Murray A."/>
            <person name="Staley J."/>
            <person name="Ferriera S."/>
            <person name="Johnson J."/>
            <person name="Kravitz S."/>
            <person name="Halpern A."/>
            <person name="Remington K."/>
            <person name="Beeson K."/>
            <person name="Tran B."/>
            <person name="Rogers Y.-H."/>
            <person name="Friedman R."/>
            <person name="Venter J.C."/>
        </authorList>
    </citation>
    <scope>NUCLEOTIDE SEQUENCE [LARGE SCALE GENOMIC DNA]</scope>
    <source>
        <strain evidence="2 3">23-P</strain>
    </source>
</reference>
<dbReference type="Proteomes" id="UP000003053">
    <property type="component" value="Unassembled WGS sequence"/>
</dbReference>
<comment type="caution">
    <text evidence="2">The sequence shown here is derived from an EMBL/GenBank/DDBJ whole genome shotgun (WGS) entry which is preliminary data.</text>
</comment>
<gene>
    <name evidence="2" type="ORF">PI23P_04572</name>
</gene>
<dbReference type="OrthoDB" id="10012238at2"/>
<protein>
    <submittedName>
        <fullName evidence="2">Uncharacterized protein</fullName>
    </submittedName>
</protein>
<dbReference type="HOGENOM" id="CLU_1925631_0_0_10"/>
<name>A4BXQ1_9FLAO</name>
<sequence>MKNIVTFIIIAFFLSCSNTSEKLKSENIKLNNKINSLNSKLDSLRNLPSVQFEKIISKDTSLDSLRNKSKTEYILPTQDNELKTSDSILVKEYVDFAKKFPKSYFSMYSIDRIKNIEVNQRIVKLNQIVGK</sequence>
<organism evidence="2 3">
    <name type="scientific">Polaribacter irgensii 23-P</name>
    <dbReference type="NCBI Taxonomy" id="313594"/>
    <lineage>
        <taxon>Bacteria</taxon>
        <taxon>Pseudomonadati</taxon>
        <taxon>Bacteroidota</taxon>
        <taxon>Flavobacteriia</taxon>
        <taxon>Flavobacteriales</taxon>
        <taxon>Flavobacteriaceae</taxon>
    </lineage>
</organism>
<accession>A4BXQ1</accession>